<proteinExistence type="predicted"/>
<evidence type="ECO:0000256" key="1">
    <source>
        <dbReference type="ARBA" id="ARBA00022448"/>
    </source>
</evidence>
<name>A0AAV7XBP3_9NEOP</name>
<dbReference type="SUPFAM" id="SSF52540">
    <property type="entry name" value="P-loop containing nucleoside triphosphate hydrolases"/>
    <property type="match status" value="1"/>
</dbReference>
<organism evidence="4 5">
    <name type="scientific">Megalurothrips usitatus</name>
    <name type="common">bean blossom thrips</name>
    <dbReference type="NCBI Taxonomy" id="439358"/>
    <lineage>
        <taxon>Eukaryota</taxon>
        <taxon>Metazoa</taxon>
        <taxon>Ecdysozoa</taxon>
        <taxon>Arthropoda</taxon>
        <taxon>Hexapoda</taxon>
        <taxon>Insecta</taxon>
        <taxon>Pterygota</taxon>
        <taxon>Neoptera</taxon>
        <taxon>Paraneoptera</taxon>
        <taxon>Thysanoptera</taxon>
        <taxon>Terebrantia</taxon>
        <taxon>Thripoidea</taxon>
        <taxon>Thripidae</taxon>
        <taxon>Megalurothrips</taxon>
    </lineage>
</organism>
<protein>
    <recommendedName>
        <fullName evidence="3">ABCA1-4-like C-terminal R2 regulatory domain-containing protein</fullName>
    </recommendedName>
</protein>
<dbReference type="PANTHER" id="PTHR19229:SF36">
    <property type="entry name" value="ATP-BINDING CASSETTE SUB-FAMILY A MEMBER 2"/>
    <property type="match status" value="1"/>
</dbReference>
<reference evidence="4" key="1">
    <citation type="submission" date="2022-12" db="EMBL/GenBank/DDBJ databases">
        <title>Chromosome-level genome assembly of the bean flower thrips Megalurothrips usitatus.</title>
        <authorList>
            <person name="Ma L."/>
            <person name="Liu Q."/>
            <person name="Li H."/>
            <person name="Cai W."/>
        </authorList>
    </citation>
    <scope>NUCLEOTIDE SEQUENCE</scope>
    <source>
        <strain evidence="4">Cailab_2022a</strain>
    </source>
</reference>
<feature type="domain" description="ABCA1-4-like C-terminal R2 regulatory" evidence="3">
    <location>
        <begin position="62"/>
        <end position="132"/>
    </location>
</feature>
<dbReference type="PANTHER" id="PTHR19229">
    <property type="entry name" value="ATP-BINDING CASSETTE TRANSPORTER SUBFAMILY A ABCA"/>
    <property type="match status" value="1"/>
</dbReference>
<dbReference type="GO" id="GO:0005319">
    <property type="term" value="F:lipid transporter activity"/>
    <property type="evidence" value="ECO:0007669"/>
    <property type="project" value="TreeGrafter"/>
</dbReference>
<evidence type="ECO:0000313" key="5">
    <source>
        <dbReference type="Proteomes" id="UP001075354"/>
    </source>
</evidence>
<dbReference type="Gene3D" id="3.40.50.300">
    <property type="entry name" value="P-loop containing nucleotide triphosphate hydrolases"/>
    <property type="match status" value="1"/>
</dbReference>
<dbReference type="Proteomes" id="UP001075354">
    <property type="component" value="Chromosome 13"/>
</dbReference>
<dbReference type="GO" id="GO:0140359">
    <property type="term" value="F:ABC-type transporter activity"/>
    <property type="evidence" value="ECO:0007669"/>
    <property type="project" value="InterPro"/>
</dbReference>
<keyword evidence="1" id="KW-0813">Transport</keyword>
<keyword evidence="2" id="KW-0677">Repeat</keyword>
<accession>A0AAV7XBP3</accession>
<comment type="caution">
    <text evidence="4">The sequence shown here is derived from an EMBL/GenBank/DDBJ whole genome shotgun (WGS) entry which is preliminary data.</text>
</comment>
<dbReference type="Pfam" id="PF23321">
    <property type="entry name" value="R1_ABCA1"/>
    <property type="match status" value="1"/>
</dbReference>
<evidence type="ECO:0000313" key="4">
    <source>
        <dbReference type="EMBL" id="KAJ1521782.1"/>
    </source>
</evidence>
<gene>
    <name evidence="4" type="ORF">ONE63_003417</name>
</gene>
<dbReference type="EMBL" id="JAPTSV010000013">
    <property type="protein sequence ID" value="KAJ1521782.1"/>
    <property type="molecule type" value="Genomic_DNA"/>
</dbReference>
<dbReference type="InterPro" id="IPR027417">
    <property type="entry name" value="P-loop_NTPase"/>
</dbReference>
<dbReference type="GO" id="GO:0016020">
    <property type="term" value="C:membrane"/>
    <property type="evidence" value="ECO:0007669"/>
    <property type="project" value="InterPro"/>
</dbReference>
<evidence type="ECO:0000259" key="3">
    <source>
        <dbReference type="Pfam" id="PF23321"/>
    </source>
</evidence>
<dbReference type="InterPro" id="IPR026082">
    <property type="entry name" value="ABCA"/>
</dbReference>
<sequence>MDPGARRQVWRLVHGVVAAGRSVLLTSHSMDECEVLCQRLTVMANGRMTCLGSPHHLKRKHGAGYTAVVCCQASRTEEVVSYLLERLSGGALVESHLHQLKFHWPPEVSLVRLFLTLDEARVNGSVCDYSVSHTTLEDVFMKFASDQEGVLT</sequence>
<dbReference type="AlphaFoldDB" id="A0AAV7XBP3"/>
<dbReference type="InterPro" id="IPR056264">
    <property type="entry name" value="R2_ABCA1-4-like"/>
</dbReference>
<keyword evidence="5" id="KW-1185">Reference proteome</keyword>
<evidence type="ECO:0000256" key="2">
    <source>
        <dbReference type="ARBA" id="ARBA00022737"/>
    </source>
</evidence>